<dbReference type="AlphaFoldDB" id="J2ZVE4"/>
<feature type="transmembrane region" description="Helical" evidence="1">
    <location>
        <begin position="87"/>
        <end position="106"/>
    </location>
</feature>
<keyword evidence="1" id="KW-1133">Transmembrane helix</keyword>
<evidence type="ECO:0008006" key="4">
    <source>
        <dbReference type="Google" id="ProtNLM"/>
    </source>
</evidence>
<keyword evidence="1" id="KW-0472">Membrane</keyword>
<proteinExistence type="predicted"/>
<gene>
    <name evidence="2" type="ORF">HSB1_48200</name>
</gene>
<evidence type="ECO:0000313" key="3">
    <source>
        <dbReference type="Proteomes" id="UP000007813"/>
    </source>
</evidence>
<protein>
    <recommendedName>
        <fullName evidence="4">Fenitrothion hydrolase</fullName>
    </recommendedName>
</protein>
<feature type="transmembrane region" description="Helical" evidence="1">
    <location>
        <begin position="41"/>
        <end position="59"/>
    </location>
</feature>
<evidence type="ECO:0000313" key="2">
    <source>
        <dbReference type="EMBL" id="EJN57003.1"/>
    </source>
</evidence>
<keyword evidence="1" id="KW-0812">Transmembrane</keyword>
<feature type="transmembrane region" description="Helical" evidence="1">
    <location>
        <begin position="159"/>
        <end position="184"/>
    </location>
</feature>
<organism evidence="2 3">
    <name type="scientific">Halogranum salarium B-1</name>
    <dbReference type="NCBI Taxonomy" id="1210908"/>
    <lineage>
        <taxon>Archaea</taxon>
        <taxon>Methanobacteriati</taxon>
        <taxon>Methanobacteriota</taxon>
        <taxon>Stenosarchaea group</taxon>
        <taxon>Halobacteria</taxon>
        <taxon>Halobacteriales</taxon>
        <taxon>Haloferacaceae</taxon>
    </lineage>
</organism>
<dbReference type="EMBL" id="ALJD01000017">
    <property type="protein sequence ID" value="EJN57003.1"/>
    <property type="molecule type" value="Genomic_DNA"/>
</dbReference>
<sequence>MGIRRLVRTVVGSTLLLVCVGVTSAHEVGGSRFDAPIPLPVLFAGAGLTVAVTAGWLAMSERPAVTRTWQWQLLGVSPAVVTSLRTVFRGGFFLAFLLSLWLGLVGPQIPAENFTTVFVWPLWLKGIGLFAAVFGSPWRPLSPWRTLYTWLTRLEGEPIAVAGSYPGWLSEWPAVAGFLFWIGIVENLTVIPRSPQMTTILVAGYALLMLVGAVAFGDEWFEHADALAVLYRLFGRVAPVRLNELEIGEYGLSIRSPWQACSKPARDGALVVFIIAAVYTVSFDGFTSTPEYQTLLFGLRNLTNMGPRVSIGLYLVGLVLFVGVFVLVASVSELVTEKTTWKGAARAFAPSVLPIAVAYEIAHNYSFVSRNLGQLVTVLGKYVVTTPPTISPLGWLSVPTFWGSQVILIIGGHVIAVVASHYATLDRYPTTRQATYAHIPLTVLMIGYTVLSLWIISRPVVS</sequence>
<feature type="transmembrane region" description="Helical" evidence="1">
    <location>
        <begin position="435"/>
        <end position="456"/>
    </location>
</feature>
<dbReference type="eggNOG" id="arCOG02771">
    <property type="taxonomic scope" value="Archaea"/>
</dbReference>
<feature type="transmembrane region" description="Helical" evidence="1">
    <location>
        <begin position="269"/>
        <end position="289"/>
    </location>
</feature>
<name>J2ZVE4_9EURY</name>
<feature type="transmembrane region" description="Helical" evidence="1">
    <location>
        <begin position="401"/>
        <end position="423"/>
    </location>
</feature>
<dbReference type="RefSeq" id="WP_009378327.1">
    <property type="nucleotide sequence ID" value="NZ_ALJD01000017.1"/>
</dbReference>
<comment type="caution">
    <text evidence="2">The sequence shown here is derived from an EMBL/GenBank/DDBJ whole genome shotgun (WGS) entry which is preliminary data.</text>
</comment>
<accession>J2ZVE4</accession>
<feature type="transmembrane region" description="Helical" evidence="1">
    <location>
        <begin position="196"/>
        <end position="216"/>
    </location>
</feature>
<reference evidence="2 3" key="1">
    <citation type="journal article" date="2012" name="J. Bacteriol.">
        <title>Draft Genome Sequence of the Extremely Halophilic Archaeon Halogranum salarium B-1T.</title>
        <authorList>
            <person name="Kim K.K."/>
            <person name="Lee K.C."/>
            <person name="Lee J.S."/>
        </authorList>
    </citation>
    <scope>NUCLEOTIDE SEQUENCE [LARGE SCALE GENOMIC DNA]</scope>
    <source>
        <strain evidence="2 3">B-1</strain>
    </source>
</reference>
<feature type="transmembrane region" description="Helical" evidence="1">
    <location>
        <begin position="343"/>
        <end position="362"/>
    </location>
</feature>
<dbReference type="PATRIC" id="fig|1210908.3.peg.4481"/>
<dbReference type="Proteomes" id="UP000007813">
    <property type="component" value="Unassembled WGS sequence"/>
</dbReference>
<feature type="transmembrane region" description="Helical" evidence="1">
    <location>
        <begin position="118"/>
        <end position="138"/>
    </location>
</feature>
<evidence type="ECO:0000256" key="1">
    <source>
        <dbReference type="SAM" id="Phobius"/>
    </source>
</evidence>
<feature type="transmembrane region" description="Helical" evidence="1">
    <location>
        <begin position="309"/>
        <end position="331"/>
    </location>
</feature>